<dbReference type="InterPro" id="IPR058245">
    <property type="entry name" value="NreC/VraR/RcsB-like_REC"/>
</dbReference>
<keyword evidence="2" id="KW-0238">DNA-binding</keyword>
<evidence type="ECO:0000313" key="7">
    <source>
        <dbReference type="Proteomes" id="UP000002257"/>
    </source>
</evidence>
<dbReference type="KEGG" id="msl:Msil_3144"/>
<dbReference type="InterPro" id="IPR000792">
    <property type="entry name" value="Tscrpt_reg_LuxR_C"/>
</dbReference>
<dbReference type="EMBL" id="CP001280">
    <property type="protein sequence ID" value="ACK52053.1"/>
    <property type="molecule type" value="Genomic_DNA"/>
</dbReference>
<dbReference type="SUPFAM" id="SSF52172">
    <property type="entry name" value="CheY-like"/>
    <property type="match status" value="1"/>
</dbReference>
<gene>
    <name evidence="6" type="ordered locus">Msil_3144</name>
</gene>
<dbReference type="GO" id="GO:0006355">
    <property type="term" value="P:regulation of DNA-templated transcription"/>
    <property type="evidence" value="ECO:0007669"/>
    <property type="project" value="InterPro"/>
</dbReference>
<dbReference type="PANTHER" id="PTHR43214">
    <property type="entry name" value="TWO-COMPONENT RESPONSE REGULATOR"/>
    <property type="match status" value="1"/>
</dbReference>
<dbReference type="PROSITE" id="PS50043">
    <property type="entry name" value="HTH_LUXR_2"/>
    <property type="match status" value="1"/>
</dbReference>
<dbReference type="AlphaFoldDB" id="B8EMC5"/>
<feature type="domain" description="Response regulatory" evidence="5">
    <location>
        <begin position="28"/>
        <end position="144"/>
    </location>
</feature>
<keyword evidence="7" id="KW-1185">Reference proteome</keyword>
<dbReference type="PANTHER" id="PTHR43214:SF43">
    <property type="entry name" value="TWO-COMPONENT RESPONSE REGULATOR"/>
    <property type="match status" value="1"/>
</dbReference>
<dbReference type="Pfam" id="PF00196">
    <property type="entry name" value="GerE"/>
    <property type="match status" value="1"/>
</dbReference>
<protein>
    <submittedName>
        <fullName evidence="6">Two component transcriptional regulator, LuxR family</fullName>
    </submittedName>
</protein>
<dbReference type="SMART" id="SM00421">
    <property type="entry name" value="HTH_LUXR"/>
    <property type="match status" value="1"/>
</dbReference>
<dbReference type="SUPFAM" id="SSF46894">
    <property type="entry name" value="C-terminal effector domain of the bipartite response regulators"/>
    <property type="match status" value="1"/>
</dbReference>
<evidence type="ECO:0000256" key="2">
    <source>
        <dbReference type="ARBA" id="ARBA00023125"/>
    </source>
</evidence>
<dbReference type="InterPro" id="IPR039420">
    <property type="entry name" value="WalR-like"/>
</dbReference>
<evidence type="ECO:0000256" key="3">
    <source>
        <dbReference type="PROSITE-ProRule" id="PRU00169"/>
    </source>
</evidence>
<dbReference type="PRINTS" id="PR00038">
    <property type="entry name" value="HTHLUXR"/>
</dbReference>
<dbReference type="PROSITE" id="PS50110">
    <property type="entry name" value="RESPONSE_REGULATORY"/>
    <property type="match status" value="1"/>
</dbReference>
<dbReference type="GO" id="GO:0000160">
    <property type="term" value="P:phosphorelay signal transduction system"/>
    <property type="evidence" value="ECO:0007669"/>
    <property type="project" value="InterPro"/>
</dbReference>
<organism evidence="6 7">
    <name type="scientific">Methylocella silvestris (strain DSM 15510 / CIP 108128 / LMG 27833 / NCIMB 13906 / BL2)</name>
    <dbReference type="NCBI Taxonomy" id="395965"/>
    <lineage>
        <taxon>Bacteria</taxon>
        <taxon>Pseudomonadati</taxon>
        <taxon>Pseudomonadota</taxon>
        <taxon>Alphaproteobacteria</taxon>
        <taxon>Hyphomicrobiales</taxon>
        <taxon>Beijerinckiaceae</taxon>
        <taxon>Methylocella</taxon>
    </lineage>
</organism>
<dbReference type="CDD" id="cd06170">
    <property type="entry name" value="LuxR_C_like"/>
    <property type="match status" value="1"/>
</dbReference>
<feature type="domain" description="HTH luxR-type" evidence="4">
    <location>
        <begin position="165"/>
        <end position="230"/>
    </location>
</feature>
<reference evidence="6 7" key="1">
    <citation type="journal article" date="2010" name="J. Bacteriol.">
        <title>Complete genome sequence of the aerobic facultative methanotroph Methylocella silvestris BL2.</title>
        <authorList>
            <person name="Chen Y."/>
            <person name="Crombie A."/>
            <person name="Rahman M.T."/>
            <person name="Dedysh S.N."/>
            <person name="Liesack W."/>
            <person name="Stott M.B."/>
            <person name="Alam M."/>
            <person name="Theisen A.R."/>
            <person name="Murrell J.C."/>
            <person name="Dunfield P.F."/>
        </authorList>
    </citation>
    <scope>NUCLEOTIDE SEQUENCE [LARGE SCALE GENOMIC DNA]</scope>
    <source>
        <strain evidence="7">DSM 15510 / CIP 108128 / LMG 27833 / NCIMB 13906 / BL2</strain>
    </source>
</reference>
<dbReference type="Pfam" id="PF00072">
    <property type="entry name" value="Response_reg"/>
    <property type="match status" value="1"/>
</dbReference>
<dbReference type="InterPro" id="IPR001789">
    <property type="entry name" value="Sig_transdc_resp-reg_receiver"/>
</dbReference>
<dbReference type="InterPro" id="IPR016032">
    <property type="entry name" value="Sig_transdc_resp-reg_C-effctor"/>
</dbReference>
<sequence>MSSRSWSIAIGGAHWLEDLQLSRDPAMKVLLVDDHIVVREGVRRLLSVFVESVELLEAGTTLEALSIYRSTRPDIVILDLNLPGTGGLELLKRLLIEDPRARVLIFSMHTVTLYVARALQSGARGYISKGASAEEFVEAIHQVMGGGRYIERELAADLALNVFGSQDPGKSLSARELDIMRLLAKGKSLSAIADTLGVSYKTIANTCTAMKHKLLVQRTSDLIRLAVEMHAS</sequence>
<dbReference type="Proteomes" id="UP000002257">
    <property type="component" value="Chromosome"/>
</dbReference>
<dbReference type="SMART" id="SM00448">
    <property type="entry name" value="REC"/>
    <property type="match status" value="1"/>
</dbReference>
<dbReference type="Gene3D" id="3.40.50.2300">
    <property type="match status" value="1"/>
</dbReference>
<dbReference type="CDD" id="cd17535">
    <property type="entry name" value="REC_NarL-like"/>
    <property type="match status" value="1"/>
</dbReference>
<accession>B8EMC5</accession>
<keyword evidence="1 3" id="KW-0597">Phosphoprotein</keyword>
<evidence type="ECO:0000259" key="5">
    <source>
        <dbReference type="PROSITE" id="PS50110"/>
    </source>
</evidence>
<dbReference type="eggNOG" id="COG2197">
    <property type="taxonomic scope" value="Bacteria"/>
</dbReference>
<evidence type="ECO:0000313" key="6">
    <source>
        <dbReference type="EMBL" id="ACK52053.1"/>
    </source>
</evidence>
<dbReference type="RefSeq" id="WP_012592122.1">
    <property type="nucleotide sequence ID" value="NC_011666.1"/>
</dbReference>
<dbReference type="HOGENOM" id="CLU_000445_90_1_5"/>
<feature type="modified residue" description="4-aspartylphosphate" evidence="3">
    <location>
        <position position="79"/>
    </location>
</feature>
<name>B8EMC5_METSB</name>
<evidence type="ECO:0000256" key="1">
    <source>
        <dbReference type="ARBA" id="ARBA00022553"/>
    </source>
</evidence>
<dbReference type="STRING" id="395965.Msil_3144"/>
<dbReference type="InterPro" id="IPR011006">
    <property type="entry name" value="CheY-like_superfamily"/>
</dbReference>
<dbReference type="GO" id="GO:0003677">
    <property type="term" value="F:DNA binding"/>
    <property type="evidence" value="ECO:0007669"/>
    <property type="project" value="UniProtKB-KW"/>
</dbReference>
<evidence type="ECO:0000259" key="4">
    <source>
        <dbReference type="PROSITE" id="PS50043"/>
    </source>
</evidence>
<proteinExistence type="predicted"/>